<proteinExistence type="predicted"/>
<feature type="transmembrane region" description="Helical" evidence="7">
    <location>
        <begin position="163"/>
        <end position="183"/>
    </location>
</feature>
<reference evidence="9 10" key="2">
    <citation type="submission" date="2018-11" db="EMBL/GenBank/DDBJ databases">
        <authorList>
            <consortium name="Pathogen Informatics"/>
        </authorList>
    </citation>
    <scope>NUCLEOTIDE SEQUENCE [LARGE SCALE GENOMIC DNA]</scope>
</reference>
<evidence type="ECO:0000256" key="4">
    <source>
        <dbReference type="ARBA" id="ARBA00023038"/>
    </source>
</evidence>
<keyword evidence="4 5" id="KW-0440">LIM domain</keyword>
<evidence type="ECO:0000313" key="10">
    <source>
        <dbReference type="Proteomes" id="UP000050794"/>
    </source>
</evidence>
<dbReference type="SMART" id="SM00132">
    <property type="entry name" value="LIM"/>
    <property type="match status" value="3"/>
</dbReference>
<dbReference type="GO" id="GO:0046872">
    <property type="term" value="F:metal ion binding"/>
    <property type="evidence" value="ECO:0007669"/>
    <property type="project" value="UniProtKB-KW"/>
</dbReference>
<dbReference type="PROSITE" id="PS00478">
    <property type="entry name" value="LIM_DOMAIN_1"/>
    <property type="match status" value="2"/>
</dbReference>
<dbReference type="AlphaFoldDB" id="A0A183UHH1"/>
<keyword evidence="7" id="KW-1133">Transmembrane helix</keyword>
<dbReference type="PANTHER" id="PTHR24207">
    <property type="entry name" value="ZYX102 PROTEIN"/>
    <property type="match status" value="1"/>
</dbReference>
<evidence type="ECO:0000256" key="2">
    <source>
        <dbReference type="ARBA" id="ARBA00022737"/>
    </source>
</evidence>
<evidence type="ECO:0000256" key="5">
    <source>
        <dbReference type="PROSITE-ProRule" id="PRU00125"/>
    </source>
</evidence>
<keyword evidence="7" id="KW-0812">Transmembrane</keyword>
<keyword evidence="2" id="KW-0677">Repeat</keyword>
<evidence type="ECO:0000256" key="3">
    <source>
        <dbReference type="ARBA" id="ARBA00022833"/>
    </source>
</evidence>
<gene>
    <name evidence="9" type="ORF">TCNE_LOCUS7941</name>
</gene>
<dbReference type="GO" id="GO:0001725">
    <property type="term" value="C:stress fiber"/>
    <property type="evidence" value="ECO:0007669"/>
    <property type="project" value="TreeGrafter"/>
</dbReference>
<name>A0A183UHH1_TOXCA</name>
<dbReference type="EMBL" id="UYWY01019789">
    <property type="protein sequence ID" value="VDM39262.1"/>
    <property type="molecule type" value="Genomic_DNA"/>
</dbReference>
<evidence type="ECO:0000256" key="1">
    <source>
        <dbReference type="ARBA" id="ARBA00022723"/>
    </source>
</evidence>
<dbReference type="GO" id="GO:0098609">
    <property type="term" value="P:cell-cell adhesion"/>
    <property type="evidence" value="ECO:0007669"/>
    <property type="project" value="TreeGrafter"/>
</dbReference>
<dbReference type="Proteomes" id="UP000050794">
    <property type="component" value="Unassembled WGS sequence"/>
</dbReference>
<keyword evidence="10" id="KW-1185">Reference proteome</keyword>
<evidence type="ECO:0000313" key="11">
    <source>
        <dbReference type="WBParaSite" id="TCNE_0000794101-mRNA-1"/>
    </source>
</evidence>
<feature type="domain" description="LIM zinc-binding" evidence="8">
    <location>
        <begin position="98"/>
        <end position="177"/>
    </location>
</feature>
<evidence type="ECO:0000256" key="6">
    <source>
        <dbReference type="SAM" id="MobiDB-lite"/>
    </source>
</evidence>
<keyword evidence="7" id="KW-0472">Membrane</keyword>
<dbReference type="PROSITE" id="PS50023">
    <property type="entry name" value="LIM_DOMAIN_2"/>
    <property type="match status" value="2"/>
</dbReference>
<dbReference type="InterPro" id="IPR001781">
    <property type="entry name" value="Znf_LIM"/>
</dbReference>
<evidence type="ECO:0000313" key="9">
    <source>
        <dbReference type="EMBL" id="VDM39262.1"/>
    </source>
</evidence>
<feature type="region of interest" description="Disordered" evidence="6">
    <location>
        <begin position="193"/>
        <end position="213"/>
    </location>
</feature>
<keyword evidence="1 5" id="KW-0479">Metal-binding</keyword>
<organism evidence="10 11">
    <name type="scientific">Toxocara canis</name>
    <name type="common">Canine roundworm</name>
    <dbReference type="NCBI Taxonomy" id="6265"/>
    <lineage>
        <taxon>Eukaryota</taxon>
        <taxon>Metazoa</taxon>
        <taxon>Ecdysozoa</taxon>
        <taxon>Nematoda</taxon>
        <taxon>Chromadorea</taxon>
        <taxon>Rhabditida</taxon>
        <taxon>Spirurina</taxon>
        <taxon>Ascaridomorpha</taxon>
        <taxon>Ascaridoidea</taxon>
        <taxon>Toxocaridae</taxon>
        <taxon>Toxocara</taxon>
    </lineage>
</organism>
<keyword evidence="3 5" id="KW-0862">Zinc</keyword>
<dbReference type="PANTHER" id="PTHR24207:SF2">
    <property type="entry name" value="ZYX102 PROTEIN"/>
    <property type="match status" value="1"/>
</dbReference>
<feature type="domain" description="LIM zinc-binding" evidence="8">
    <location>
        <begin position="12"/>
        <end position="73"/>
    </location>
</feature>
<reference evidence="11" key="1">
    <citation type="submission" date="2016-06" db="UniProtKB">
        <authorList>
            <consortium name="WormBaseParasite"/>
        </authorList>
    </citation>
    <scope>IDENTIFICATION</scope>
</reference>
<sequence length="249" mass="27569">MMFLSMKVALTGNCSKCGESISSERAGCAALGRVYHVECFTCTQCGTQLAGTSFYTVDGRVLCEQDYRNAADRCECCGSPIMSKLLRAFGRTYHPTCFTCAACGRCLDGVPFTTDSSNQDQNESVRVVAMNKSFHINCYRCEDCSALLSSNIDGLGITMVSNELYLCFVLNMEVFLLSAFIVAQCCRRRRKLKDDDDMPVGPKERKPQTEVEKEAVKAIEQGKMREAHDNETVEDALSNWGAVQKIEGK</sequence>
<protein>
    <submittedName>
        <fullName evidence="11">LIM domain protein</fullName>
    </submittedName>
</protein>
<dbReference type="WBParaSite" id="TCNE_0000794101-mRNA-1">
    <property type="protein sequence ID" value="TCNE_0000794101-mRNA-1"/>
    <property type="gene ID" value="TCNE_0000794101"/>
</dbReference>
<feature type="compositionally biased region" description="Basic and acidic residues" evidence="6">
    <location>
        <begin position="202"/>
        <end position="213"/>
    </location>
</feature>
<dbReference type="SUPFAM" id="SSF57716">
    <property type="entry name" value="Glucocorticoid receptor-like (DNA-binding domain)"/>
    <property type="match status" value="2"/>
</dbReference>
<accession>A0A183UHH1</accession>
<evidence type="ECO:0000259" key="8">
    <source>
        <dbReference type="PROSITE" id="PS50023"/>
    </source>
</evidence>
<dbReference type="GO" id="GO:0005925">
    <property type="term" value="C:focal adhesion"/>
    <property type="evidence" value="ECO:0007669"/>
    <property type="project" value="TreeGrafter"/>
</dbReference>
<evidence type="ECO:0000256" key="7">
    <source>
        <dbReference type="SAM" id="Phobius"/>
    </source>
</evidence>
<dbReference type="Gene3D" id="2.10.110.10">
    <property type="entry name" value="Cysteine Rich Protein"/>
    <property type="match status" value="3"/>
</dbReference>
<dbReference type="Pfam" id="PF00412">
    <property type="entry name" value="LIM"/>
    <property type="match status" value="3"/>
</dbReference>